<accession>A0A841K5K3</accession>
<dbReference type="OrthoDB" id="109979at2"/>
<keyword evidence="2" id="KW-1185">Reference proteome</keyword>
<dbReference type="EMBL" id="JACHEK010000007">
    <property type="protein sequence ID" value="MBB6145544.1"/>
    <property type="molecule type" value="Genomic_DNA"/>
</dbReference>
<reference evidence="1 2" key="1">
    <citation type="submission" date="2020-08" db="EMBL/GenBank/DDBJ databases">
        <title>Genomic Encyclopedia of Type Strains, Phase IV (KMG-IV): sequencing the most valuable type-strain genomes for metagenomic binning, comparative biology and taxonomic classification.</title>
        <authorList>
            <person name="Goeker M."/>
        </authorList>
    </citation>
    <scope>NUCLEOTIDE SEQUENCE [LARGE SCALE GENOMIC DNA]</scope>
    <source>
        <strain evidence="1 2">DSM 103733</strain>
    </source>
</reference>
<dbReference type="RefSeq" id="WP_050060605.1">
    <property type="nucleotide sequence ID" value="NZ_JACHEK010000007.1"/>
</dbReference>
<organism evidence="1 2">
    <name type="scientific">Silvibacterium bohemicum</name>
    <dbReference type="NCBI Taxonomy" id="1577686"/>
    <lineage>
        <taxon>Bacteria</taxon>
        <taxon>Pseudomonadati</taxon>
        <taxon>Acidobacteriota</taxon>
        <taxon>Terriglobia</taxon>
        <taxon>Terriglobales</taxon>
        <taxon>Acidobacteriaceae</taxon>
        <taxon>Silvibacterium</taxon>
    </lineage>
</organism>
<name>A0A841K5K3_9BACT</name>
<gene>
    <name evidence="1" type="ORF">HNQ77_003505</name>
</gene>
<evidence type="ECO:0000313" key="2">
    <source>
        <dbReference type="Proteomes" id="UP000538666"/>
    </source>
</evidence>
<comment type="caution">
    <text evidence="1">The sequence shown here is derived from an EMBL/GenBank/DDBJ whole genome shotgun (WGS) entry which is preliminary data.</text>
</comment>
<sequence>MAEVVQIPLLPAAQVAQEARMQQAPNGVCYASYGDTQISPEELERVVQAVPAVVANALTRRAYYFVPLTLGEQDETTIAPGYSVDLGDRAVCHRNFSFGSGECIFISTRLMQDRFALAFEYFINVGHHFVDAVGVPASFSDLIWSQAKADVRGETSQDAWESRRRALDRDRQGSETIDEKAKSSYFESAFSDAVAIYMLSLTLDFDYTELREREYPLLAAPSLAERLRHVAGLFPPNAGYEFEIRYRRRS</sequence>
<protein>
    <submittedName>
        <fullName evidence="1">Uncharacterized protein</fullName>
    </submittedName>
</protein>
<evidence type="ECO:0000313" key="1">
    <source>
        <dbReference type="EMBL" id="MBB6145544.1"/>
    </source>
</evidence>
<dbReference type="Proteomes" id="UP000538666">
    <property type="component" value="Unassembled WGS sequence"/>
</dbReference>
<proteinExistence type="predicted"/>
<dbReference type="AlphaFoldDB" id="A0A841K5K3"/>